<evidence type="ECO:0000256" key="1">
    <source>
        <dbReference type="SAM" id="SignalP"/>
    </source>
</evidence>
<sequence length="120" mass="13158">MYFLRPLTAVTLAALLPAAAFATSFDGLYKPAGTDYWTCDPERIGEDRHAVAIQGDKLFGVENTCTLTNAVPVREMNATLYDAKCAAEGATYAYRIILMRHANGVYVIEDGFASEWLNCP</sequence>
<gene>
    <name evidence="2" type="ORF">SAMN04488036_103147</name>
</gene>
<feature type="chain" id="PRO_5011658927" evidence="1">
    <location>
        <begin position="23"/>
        <end position="120"/>
    </location>
</feature>
<dbReference type="STRING" id="1280847.SAMN04488036_103147"/>
<dbReference type="AlphaFoldDB" id="A0A1I4DFU2"/>
<evidence type="ECO:0000313" key="2">
    <source>
        <dbReference type="EMBL" id="SFK92362.1"/>
    </source>
</evidence>
<proteinExistence type="predicted"/>
<name>A0A1I4DFU2_9RHOB</name>
<organism evidence="2 3">
    <name type="scientific">Shimia haliotis</name>
    <dbReference type="NCBI Taxonomy" id="1280847"/>
    <lineage>
        <taxon>Bacteria</taxon>
        <taxon>Pseudomonadati</taxon>
        <taxon>Pseudomonadota</taxon>
        <taxon>Alphaproteobacteria</taxon>
        <taxon>Rhodobacterales</taxon>
        <taxon>Roseobacteraceae</taxon>
    </lineage>
</organism>
<dbReference type="OrthoDB" id="7727934at2"/>
<evidence type="ECO:0000313" key="3">
    <source>
        <dbReference type="Proteomes" id="UP000198851"/>
    </source>
</evidence>
<reference evidence="3" key="1">
    <citation type="submission" date="2016-10" db="EMBL/GenBank/DDBJ databases">
        <authorList>
            <person name="Varghese N."/>
            <person name="Submissions S."/>
        </authorList>
    </citation>
    <scope>NUCLEOTIDE SEQUENCE [LARGE SCALE GENOMIC DNA]</scope>
    <source>
        <strain evidence="3">DSM 28453</strain>
    </source>
</reference>
<accession>A0A1I4DFU2</accession>
<feature type="signal peptide" evidence="1">
    <location>
        <begin position="1"/>
        <end position="22"/>
    </location>
</feature>
<keyword evidence="3" id="KW-1185">Reference proteome</keyword>
<keyword evidence="1" id="KW-0732">Signal</keyword>
<dbReference type="RefSeq" id="WP_093323082.1">
    <property type="nucleotide sequence ID" value="NZ_FOSZ01000003.1"/>
</dbReference>
<protein>
    <submittedName>
        <fullName evidence="2">Uncharacterized protein</fullName>
    </submittedName>
</protein>
<dbReference type="EMBL" id="FOSZ01000003">
    <property type="protein sequence ID" value="SFK92362.1"/>
    <property type="molecule type" value="Genomic_DNA"/>
</dbReference>
<dbReference type="Proteomes" id="UP000198851">
    <property type="component" value="Unassembled WGS sequence"/>
</dbReference>